<dbReference type="Proteomes" id="UP000259636">
    <property type="component" value="Chromosome"/>
</dbReference>
<name>A0A385DBL8_9ACTN</name>
<accession>A0A385DBL8</accession>
<organism evidence="2 3">
    <name type="scientific">Streptomyces koyangensis</name>
    <dbReference type="NCBI Taxonomy" id="188770"/>
    <lineage>
        <taxon>Bacteria</taxon>
        <taxon>Bacillati</taxon>
        <taxon>Actinomycetota</taxon>
        <taxon>Actinomycetes</taxon>
        <taxon>Kitasatosporales</taxon>
        <taxon>Streptomycetaceae</taxon>
        <taxon>Streptomyces</taxon>
        <taxon>Streptomyces aurantiacus group</taxon>
    </lineage>
</organism>
<sequence>MEDVAEPTAPPAPHLTTTVEKGRFCTAHCTCGWRGPARRARSKARSDAEGHVAYGDGLSPVAAA</sequence>
<proteinExistence type="predicted"/>
<dbReference type="KEGG" id="sky:D0C37_15220"/>
<evidence type="ECO:0000313" key="3">
    <source>
        <dbReference type="Proteomes" id="UP000259636"/>
    </source>
</evidence>
<dbReference type="EMBL" id="CP031742">
    <property type="protein sequence ID" value="AXQ55823.1"/>
    <property type="molecule type" value="Genomic_DNA"/>
</dbReference>
<feature type="region of interest" description="Disordered" evidence="1">
    <location>
        <begin position="36"/>
        <end position="64"/>
    </location>
</feature>
<evidence type="ECO:0000256" key="1">
    <source>
        <dbReference type="SAM" id="MobiDB-lite"/>
    </source>
</evidence>
<reference evidence="2 3" key="1">
    <citation type="submission" date="2018-08" db="EMBL/GenBank/DDBJ databases">
        <authorList>
            <person name="Ferrada E.E."/>
            <person name="Latorre B.A."/>
        </authorList>
    </citation>
    <scope>NUCLEOTIDE SEQUENCE [LARGE SCALE GENOMIC DNA]</scope>
    <source>
        <strain evidence="2 3">VK-A60T</strain>
    </source>
</reference>
<gene>
    <name evidence="2" type="ORF">D0C37_15220</name>
</gene>
<dbReference type="AlphaFoldDB" id="A0A385DBL8"/>
<evidence type="ECO:0000313" key="2">
    <source>
        <dbReference type="EMBL" id="AXQ55823.1"/>
    </source>
</evidence>
<protein>
    <submittedName>
        <fullName evidence="2">Uncharacterized protein</fullName>
    </submittedName>
</protein>